<evidence type="ECO:0000256" key="2">
    <source>
        <dbReference type="ARBA" id="ARBA00023125"/>
    </source>
</evidence>
<proteinExistence type="predicted"/>
<protein>
    <recommendedName>
        <fullName evidence="5">HTH gntR-type domain-containing protein</fullName>
    </recommendedName>
</protein>
<dbReference type="PANTHER" id="PTHR43537">
    <property type="entry name" value="TRANSCRIPTIONAL REGULATOR, GNTR FAMILY"/>
    <property type="match status" value="1"/>
</dbReference>
<dbReference type="InterPro" id="IPR011711">
    <property type="entry name" value="GntR_C"/>
</dbReference>
<dbReference type="SMART" id="SM00895">
    <property type="entry name" value="FCD"/>
    <property type="match status" value="1"/>
</dbReference>
<dbReference type="Pfam" id="PF07729">
    <property type="entry name" value="FCD"/>
    <property type="match status" value="1"/>
</dbReference>
<evidence type="ECO:0000313" key="6">
    <source>
        <dbReference type="EMBL" id="CDX61262.1"/>
    </source>
</evidence>
<dbReference type="InterPro" id="IPR000524">
    <property type="entry name" value="Tscrpt_reg_HTH_GntR"/>
</dbReference>
<dbReference type="PANTHER" id="PTHR43537:SF45">
    <property type="entry name" value="GNTR FAMILY REGULATORY PROTEIN"/>
    <property type="match status" value="1"/>
</dbReference>
<dbReference type="InterPro" id="IPR008920">
    <property type="entry name" value="TF_FadR/GntR_C"/>
</dbReference>
<feature type="domain" description="HTH gntR-type" evidence="5">
    <location>
        <begin position="18"/>
        <end position="84"/>
    </location>
</feature>
<dbReference type="SMART" id="SM00345">
    <property type="entry name" value="HTH_GNTR"/>
    <property type="match status" value="1"/>
</dbReference>
<dbReference type="GO" id="GO:0003677">
    <property type="term" value="F:DNA binding"/>
    <property type="evidence" value="ECO:0007669"/>
    <property type="project" value="UniProtKB-KW"/>
</dbReference>
<evidence type="ECO:0000259" key="5">
    <source>
        <dbReference type="PROSITE" id="PS50949"/>
    </source>
</evidence>
<organism evidence="6 7">
    <name type="scientific">Mesorhizobium plurifarium</name>
    <dbReference type="NCBI Taxonomy" id="69974"/>
    <lineage>
        <taxon>Bacteria</taxon>
        <taxon>Pseudomonadati</taxon>
        <taxon>Pseudomonadota</taxon>
        <taxon>Alphaproteobacteria</taxon>
        <taxon>Hyphomicrobiales</taxon>
        <taxon>Phyllobacteriaceae</taxon>
        <taxon>Mesorhizobium</taxon>
    </lineage>
</organism>
<dbReference type="InterPro" id="IPR036388">
    <property type="entry name" value="WH-like_DNA-bd_sf"/>
</dbReference>
<name>A0A0K2W537_MESPL</name>
<dbReference type="Gene3D" id="1.20.120.530">
    <property type="entry name" value="GntR ligand-binding domain-like"/>
    <property type="match status" value="1"/>
</dbReference>
<accession>A0A0K2W537</accession>
<evidence type="ECO:0000256" key="3">
    <source>
        <dbReference type="ARBA" id="ARBA00023163"/>
    </source>
</evidence>
<dbReference type="CDD" id="cd07377">
    <property type="entry name" value="WHTH_GntR"/>
    <property type="match status" value="1"/>
</dbReference>
<sequence length="238" mass="26266">MDLTPAAVNAASENGTTMSQMQTVERQLREMILGLEIGPGERLTERWIESRFGASRTPVRAALLRLETEGLIGRDGRGWTVAPINLAELGQIAVYREAVEVAAVRLTAALDDRSGIDVIAAMLDFCDSETPREEWHRVGLDFHIELARLSGNEFLLRAVRDAMTRLSRARWLEVRDEKALGRAWAEHHAILAAVRSGDAEQAARLLSSHIAGSRDRLVASLHDDRRGLRARGFAVVAA</sequence>
<dbReference type="PROSITE" id="PS50949">
    <property type="entry name" value="HTH_GNTR"/>
    <property type="match status" value="1"/>
</dbReference>
<dbReference type="GO" id="GO:0003700">
    <property type="term" value="F:DNA-binding transcription factor activity"/>
    <property type="evidence" value="ECO:0007669"/>
    <property type="project" value="InterPro"/>
</dbReference>
<keyword evidence="3" id="KW-0804">Transcription</keyword>
<gene>
    <name evidence="6" type="ORF">MPL1032_360060</name>
</gene>
<dbReference type="SUPFAM" id="SSF46785">
    <property type="entry name" value="Winged helix' DNA-binding domain"/>
    <property type="match status" value="1"/>
</dbReference>
<dbReference type="SUPFAM" id="SSF48008">
    <property type="entry name" value="GntR ligand-binding domain-like"/>
    <property type="match status" value="1"/>
</dbReference>
<dbReference type="Proteomes" id="UP000182888">
    <property type="component" value="Unassembled WGS sequence"/>
</dbReference>
<dbReference type="AlphaFoldDB" id="A0A0K2W537"/>
<feature type="region of interest" description="Disordered" evidence="4">
    <location>
        <begin position="1"/>
        <end position="20"/>
    </location>
</feature>
<evidence type="ECO:0000256" key="1">
    <source>
        <dbReference type="ARBA" id="ARBA00023015"/>
    </source>
</evidence>
<dbReference type="EMBL" id="CCND01000030">
    <property type="protein sequence ID" value="CDX61262.1"/>
    <property type="molecule type" value="Genomic_DNA"/>
</dbReference>
<feature type="compositionally biased region" description="Polar residues" evidence="4">
    <location>
        <begin position="11"/>
        <end position="20"/>
    </location>
</feature>
<dbReference type="Gene3D" id="1.10.10.10">
    <property type="entry name" value="Winged helix-like DNA-binding domain superfamily/Winged helix DNA-binding domain"/>
    <property type="match status" value="1"/>
</dbReference>
<dbReference type="Pfam" id="PF00392">
    <property type="entry name" value="GntR"/>
    <property type="match status" value="1"/>
</dbReference>
<keyword evidence="1" id="KW-0805">Transcription regulation</keyword>
<dbReference type="InterPro" id="IPR036390">
    <property type="entry name" value="WH_DNA-bd_sf"/>
</dbReference>
<reference evidence="7" key="1">
    <citation type="submission" date="2014-08" db="EMBL/GenBank/DDBJ databases">
        <authorList>
            <person name="Edwards T."/>
        </authorList>
    </citation>
    <scope>NUCLEOTIDE SEQUENCE [LARGE SCALE GENOMIC DNA]</scope>
</reference>
<evidence type="ECO:0000313" key="7">
    <source>
        <dbReference type="Proteomes" id="UP000182888"/>
    </source>
</evidence>
<evidence type="ECO:0000256" key="4">
    <source>
        <dbReference type="SAM" id="MobiDB-lite"/>
    </source>
</evidence>
<keyword evidence="2" id="KW-0238">DNA-binding</keyword>